<keyword evidence="9" id="KW-1133">Transmembrane helix</keyword>
<keyword evidence="6" id="KW-0539">Nucleus</keyword>
<dbReference type="PROSITE" id="PS50157">
    <property type="entry name" value="ZINC_FINGER_C2H2_2"/>
    <property type="match status" value="2"/>
</dbReference>
<evidence type="ECO:0000256" key="9">
    <source>
        <dbReference type="SAM" id="Phobius"/>
    </source>
</evidence>
<feature type="region of interest" description="Disordered" evidence="8">
    <location>
        <begin position="83"/>
        <end position="126"/>
    </location>
</feature>
<dbReference type="PANTHER" id="PTHR40626:SF28">
    <property type="entry name" value="REGULATORY PROTEIN ADR1"/>
    <property type="match status" value="1"/>
</dbReference>
<dbReference type="Proteomes" id="UP000002428">
    <property type="component" value="Chromosome E"/>
</dbReference>
<evidence type="ECO:0000256" key="5">
    <source>
        <dbReference type="ARBA" id="ARBA00022833"/>
    </source>
</evidence>
<evidence type="ECO:0000256" key="3">
    <source>
        <dbReference type="ARBA" id="ARBA00022737"/>
    </source>
</evidence>
<dbReference type="GO" id="GO:0000785">
    <property type="term" value="C:chromatin"/>
    <property type="evidence" value="ECO:0007669"/>
    <property type="project" value="TreeGrafter"/>
</dbReference>
<dbReference type="OMA" id="KIRCTLM"/>
<dbReference type="HOGENOM" id="CLU_006588_0_0_1"/>
<dbReference type="eggNOG" id="KOG1721">
    <property type="taxonomic scope" value="Eukaryota"/>
</dbReference>
<keyword evidence="5" id="KW-0862">Zinc</keyword>
<dbReference type="InterPro" id="IPR036236">
    <property type="entry name" value="Znf_C2H2_sf"/>
</dbReference>
<feature type="domain" description="C2H2-type" evidence="10">
    <location>
        <begin position="58"/>
        <end position="86"/>
    </location>
</feature>
<dbReference type="Gene3D" id="3.30.160.60">
    <property type="entry name" value="Classic Zinc Finger"/>
    <property type="match status" value="2"/>
</dbReference>
<feature type="compositionally biased region" description="Polar residues" evidence="8">
    <location>
        <begin position="108"/>
        <end position="121"/>
    </location>
</feature>
<dbReference type="FunCoup" id="Q6FV44">
    <property type="interactions" value="943"/>
</dbReference>
<evidence type="ECO:0000256" key="6">
    <source>
        <dbReference type="ARBA" id="ARBA00023242"/>
    </source>
</evidence>
<evidence type="ECO:0000259" key="10">
    <source>
        <dbReference type="PROSITE" id="PS50157"/>
    </source>
</evidence>
<feature type="domain" description="C2H2-type" evidence="10">
    <location>
        <begin position="30"/>
        <end position="57"/>
    </location>
</feature>
<protein>
    <recommendedName>
        <fullName evidence="10">C2H2-type domain-containing protein</fullName>
    </recommendedName>
</protein>
<dbReference type="PANTHER" id="PTHR40626">
    <property type="entry name" value="MIP31509P"/>
    <property type="match status" value="1"/>
</dbReference>
<dbReference type="KEGG" id="cgr:2887341"/>
<proteinExistence type="predicted"/>
<feature type="region of interest" description="Disordered" evidence="8">
    <location>
        <begin position="1358"/>
        <end position="1377"/>
    </location>
</feature>
<feature type="region of interest" description="Disordered" evidence="8">
    <location>
        <begin position="322"/>
        <end position="345"/>
    </location>
</feature>
<keyword evidence="4 7" id="KW-0863">Zinc-finger</keyword>
<keyword evidence="12" id="KW-1185">Reference proteome</keyword>
<keyword evidence="2" id="KW-0479">Metal-binding</keyword>
<name>Q6FV44_CANGA</name>
<feature type="compositionally biased region" description="Basic and acidic residues" evidence="8">
    <location>
        <begin position="327"/>
        <end position="336"/>
    </location>
</feature>
<dbReference type="GO" id="GO:0000978">
    <property type="term" value="F:RNA polymerase II cis-regulatory region sequence-specific DNA binding"/>
    <property type="evidence" value="ECO:0007669"/>
    <property type="project" value="InterPro"/>
</dbReference>
<keyword evidence="9" id="KW-0472">Membrane</keyword>
<feature type="region of interest" description="Disordered" evidence="8">
    <location>
        <begin position="172"/>
        <end position="226"/>
    </location>
</feature>
<feature type="compositionally biased region" description="Polar residues" evidence="8">
    <location>
        <begin position="404"/>
        <end position="432"/>
    </location>
</feature>
<feature type="compositionally biased region" description="Basic and acidic residues" evidence="8">
    <location>
        <begin position="1358"/>
        <end position="1367"/>
    </location>
</feature>
<evidence type="ECO:0000313" key="11">
    <source>
        <dbReference type="EMBL" id="CAG58819.1"/>
    </source>
</evidence>
<evidence type="ECO:0000256" key="2">
    <source>
        <dbReference type="ARBA" id="ARBA00022723"/>
    </source>
</evidence>
<keyword evidence="9" id="KW-0812">Transmembrane</keyword>
<reference evidence="11 12" key="1">
    <citation type="journal article" date="2004" name="Nature">
        <title>Genome evolution in yeasts.</title>
        <authorList>
            <consortium name="Genolevures"/>
            <person name="Dujon B."/>
            <person name="Sherman D."/>
            <person name="Fischer G."/>
            <person name="Durrens P."/>
            <person name="Casaregola S."/>
            <person name="Lafontaine I."/>
            <person name="de Montigny J."/>
            <person name="Marck C."/>
            <person name="Neuveglise C."/>
            <person name="Talla E."/>
            <person name="Goffard N."/>
            <person name="Frangeul L."/>
            <person name="Aigle M."/>
            <person name="Anthouard V."/>
            <person name="Babour A."/>
            <person name="Barbe V."/>
            <person name="Barnay S."/>
            <person name="Blanchin S."/>
            <person name="Beckerich J.M."/>
            <person name="Beyne E."/>
            <person name="Bleykasten C."/>
            <person name="Boisrame A."/>
            <person name="Boyer J."/>
            <person name="Cattolico L."/>
            <person name="Confanioleri F."/>
            <person name="de Daruvar A."/>
            <person name="Despons L."/>
            <person name="Fabre E."/>
            <person name="Fairhead C."/>
            <person name="Ferry-Dumazet H."/>
            <person name="Groppi A."/>
            <person name="Hantraye F."/>
            <person name="Hennequin C."/>
            <person name="Jauniaux N."/>
            <person name="Joyet P."/>
            <person name="Kachouri R."/>
            <person name="Kerrest A."/>
            <person name="Koszul R."/>
            <person name="Lemaire M."/>
            <person name="Lesur I."/>
            <person name="Ma L."/>
            <person name="Muller H."/>
            <person name="Nicaud J.M."/>
            <person name="Nikolski M."/>
            <person name="Oztas S."/>
            <person name="Ozier-Kalogeropoulos O."/>
            <person name="Pellenz S."/>
            <person name="Potier S."/>
            <person name="Richard G.F."/>
            <person name="Straub M.L."/>
            <person name="Suleau A."/>
            <person name="Swennene D."/>
            <person name="Tekaia F."/>
            <person name="Wesolowski-Louvel M."/>
            <person name="Westhof E."/>
            <person name="Wirth B."/>
            <person name="Zeniou-Meyer M."/>
            <person name="Zivanovic I."/>
            <person name="Bolotin-Fukuhara M."/>
            <person name="Thierry A."/>
            <person name="Bouchier C."/>
            <person name="Caudron B."/>
            <person name="Scarpelli C."/>
            <person name="Gaillardin C."/>
            <person name="Weissenbach J."/>
            <person name="Wincker P."/>
            <person name="Souciet J.L."/>
        </authorList>
    </citation>
    <scope>NUCLEOTIDE SEQUENCE [LARGE SCALE GENOMIC DNA]</scope>
    <source>
        <strain evidence="12">ATCC 2001 / BCRC 20586 / JCM 3761 / NBRC 0622 / NRRL Y-65 / CBS 138</strain>
    </source>
</reference>
<dbReference type="SMART" id="SM00355">
    <property type="entry name" value="ZnF_C2H2"/>
    <property type="match status" value="2"/>
</dbReference>
<evidence type="ECO:0000256" key="1">
    <source>
        <dbReference type="ARBA" id="ARBA00004123"/>
    </source>
</evidence>
<dbReference type="InterPro" id="IPR051059">
    <property type="entry name" value="VerF-like"/>
</dbReference>
<dbReference type="SUPFAM" id="SSF57667">
    <property type="entry name" value="beta-beta-alpha zinc fingers"/>
    <property type="match status" value="1"/>
</dbReference>
<dbReference type="PROSITE" id="PS00028">
    <property type="entry name" value="ZINC_FINGER_C2H2_1"/>
    <property type="match status" value="2"/>
</dbReference>
<dbReference type="EMBL" id="CR380951">
    <property type="protein sequence ID" value="CAG58819.1"/>
    <property type="molecule type" value="Genomic_DNA"/>
</dbReference>
<feature type="region of interest" description="Disordered" evidence="8">
    <location>
        <begin position="359"/>
        <end position="432"/>
    </location>
</feature>
<feature type="transmembrane region" description="Helical" evidence="9">
    <location>
        <begin position="807"/>
        <end position="827"/>
    </location>
</feature>
<dbReference type="GO" id="GO:0008270">
    <property type="term" value="F:zinc ion binding"/>
    <property type="evidence" value="ECO:0007669"/>
    <property type="project" value="UniProtKB-KW"/>
</dbReference>
<dbReference type="InterPro" id="IPR013087">
    <property type="entry name" value="Znf_C2H2_type"/>
</dbReference>
<dbReference type="GO" id="GO:0000981">
    <property type="term" value="F:DNA-binding transcription factor activity, RNA polymerase II-specific"/>
    <property type="evidence" value="ECO:0007669"/>
    <property type="project" value="InterPro"/>
</dbReference>
<dbReference type="GO" id="GO:0005634">
    <property type="term" value="C:nucleus"/>
    <property type="evidence" value="ECO:0007669"/>
    <property type="project" value="UniProtKB-SubCell"/>
</dbReference>
<evidence type="ECO:0000256" key="7">
    <source>
        <dbReference type="PROSITE-ProRule" id="PRU00042"/>
    </source>
</evidence>
<gene>
    <name evidence="11" type="ordered locus">CAGL0E04884g</name>
</gene>
<evidence type="ECO:0000256" key="8">
    <source>
        <dbReference type="SAM" id="MobiDB-lite"/>
    </source>
</evidence>
<keyword evidence="3" id="KW-0677">Repeat</keyword>
<dbReference type="STRING" id="284593.Q6FV44"/>
<comment type="subcellular location">
    <subcellularLocation>
        <location evidence="1">Nucleus</location>
    </subcellularLocation>
</comment>
<accession>Q6FV44</accession>
<dbReference type="InParanoid" id="Q6FV44"/>
<feature type="compositionally biased region" description="Low complexity" evidence="8">
    <location>
        <begin position="199"/>
        <end position="220"/>
    </location>
</feature>
<organism evidence="11 12">
    <name type="scientific">Candida glabrata (strain ATCC 2001 / BCRC 20586 / JCM 3761 / NBRC 0622 / NRRL Y-65 / CBS 138)</name>
    <name type="common">Yeast</name>
    <name type="synonym">Nakaseomyces glabratus</name>
    <dbReference type="NCBI Taxonomy" id="284593"/>
    <lineage>
        <taxon>Eukaryota</taxon>
        <taxon>Fungi</taxon>
        <taxon>Dikarya</taxon>
        <taxon>Ascomycota</taxon>
        <taxon>Saccharomycotina</taxon>
        <taxon>Saccharomycetes</taxon>
        <taxon>Saccharomycetales</taxon>
        <taxon>Saccharomycetaceae</taxon>
        <taxon>Nakaseomyces</taxon>
    </lineage>
</organism>
<feature type="compositionally biased region" description="Low complexity" evidence="8">
    <location>
        <begin position="359"/>
        <end position="375"/>
    </location>
</feature>
<sequence length="1489" mass="169776">MSSKVNKELPSIPEHLKYKGFTPSGKPRLFVCQTCTRAFARQEHLTRHERSHTKEKPYCCGICDRRFTRRDLLLRHAHKVHGGNCGESLLRKKRSKRMSSKQMSNSNGPLQQSPGSLPTENHSNDKIIANGDPLVAFEAGSTDVNSRKRKKKNEFLERTKKMATPTLMRRASFSAQSAENYAKPLGRSQMRGPARRPSSRLTNVSNSSSLTNANAHNSNSMFPELNTHHPVDNVEFSTPQLLPVDFGNALTFNEMDFFSLDEENEGSVDFSIEDFNSFQYQGGENNKTLNEANNGPHVHNKVDEQAVDFDFLKSPFNKYNDPLSSDVHLDVDDKPRNNIPRINENSILDQFHKNLLYSSSSNPEISRSESSPSSSVTMPNELPDLNNHVPITQGGAGTPGYSPFSVNSFGRENTSQKSKTNGKSSGLANNNNNILHTKSLFTHHKRNNESLKEATLSGSTENSPHENGYGDYSNVDKLINTTTTPGFVATSVSPNKISSHLHGQHSDYLPNEVDSNPEVFDDNISPKQGDYNTKPSYIDNIQKLTSRKNSLFGNIYNKSPAEILRKESATPDTHSVTPQYITEINEITSFNKDLQSIFNDFMKEEEKDIIYGKQNGDLFNLLVNGEGTKTTNNLGGQLQTNFSEIENLSANGPIHDANNNYTFYGLDYLGAANITKSSPPESGSNMKRCKLFTTKLRILCHSALKFYDLNCSNSTLSKNSSDTMLFSKQILLPSANELNECISLFQENFLSHHPFIHQDILNLDIDSLRKYVYENEEFKSELDDCWNIDFDGSTNVHDIPIGSNKQAMGIASLVCLPLFMATCGSIYKNDNNFKTMELYEASRRVLHVYLETKKQEQISIQKDPTVSLIMKRKMQNQQHHVWLIQSLILSIIFAFFADYLDTIDTQLVVRQVAAICSIIKSNILADITYSSNQTSSFDSSFKYILYETKIRTVLMAYKFSQLLTIYYNMDCTSYFDEHTVEQLTIPDDEYKWQTQRLFQDNSFIDANVPMTSSHSADKSSAINLNQGSSKSLLELQSGGKYQKQHTVSFKQFYDSFAFNNRGLHAIPEYLAINMVLYEYSIRNHSKFHVFLTRLDNKKLEANIPAPPFLANEEQMAFSGKKAKILIKDAIALRNYLMSMKVFNDVDKSFANKICKTGLKEIFYEFLYSDQNNLLTHGSYNLMTDFLIALNFAIKNLTRLVKYKRKGSDELEFDKNKFSIFNLQAYYYDFLTVIKFIMDFERTPNFKLLSIFTELRKLADCVFIPLLNEFYSIEFTQYTAVIPEQSFNNKKATDDLPHILERLEKMIGNVLVYSFNDNSFLNMFDDKVQNEFQFNPMSNLQHFLKSPKINDSQLINSNRDDGQKEHINNGEPFDDTSINHTKSSVNLVLRHQQLQQQHAESTDSDSSLRMRTHKQGFAERYQLSAKFASIGKCVFKLVKEDFCNAHILDKMSNDYSELCKLLEKEVYKFDLSGLEIDSRKDNPIHYDVKF</sequence>
<evidence type="ECO:0000313" key="12">
    <source>
        <dbReference type="Proteomes" id="UP000002428"/>
    </source>
</evidence>
<feature type="region of interest" description="Disordered" evidence="8">
    <location>
        <begin position="452"/>
        <end position="474"/>
    </location>
</feature>
<feature type="transmembrane region" description="Helical" evidence="9">
    <location>
        <begin position="880"/>
        <end position="900"/>
    </location>
</feature>
<evidence type="ECO:0000256" key="4">
    <source>
        <dbReference type="ARBA" id="ARBA00022771"/>
    </source>
</evidence>